<dbReference type="Proteomes" id="UP000706039">
    <property type="component" value="Unassembled WGS sequence"/>
</dbReference>
<keyword evidence="1" id="KW-0472">Membrane</keyword>
<keyword evidence="1" id="KW-0812">Transmembrane</keyword>
<organism evidence="2 3">
    <name type="scientific">Sphingomonas colocasiae</name>
    <dbReference type="NCBI Taxonomy" id="1848973"/>
    <lineage>
        <taxon>Bacteria</taxon>
        <taxon>Pseudomonadati</taxon>
        <taxon>Pseudomonadota</taxon>
        <taxon>Alphaproteobacteria</taxon>
        <taxon>Sphingomonadales</taxon>
        <taxon>Sphingomonadaceae</taxon>
        <taxon>Sphingomonas</taxon>
    </lineage>
</organism>
<gene>
    <name evidence="2" type="ORF">K7G82_07920</name>
</gene>
<comment type="caution">
    <text evidence="2">The sequence shown here is derived from an EMBL/GenBank/DDBJ whole genome shotgun (WGS) entry which is preliminary data.</text>
</comment>
<feature type="transmembrane region" description="Helical" evidence="1">
    <location>
        <begin position="33"/>
        <end position="53"/>
    </location>
</feature>
<sequence length="89" mass="9890">MPRIDDPFRPRKVRPGYWFARRRCGFGGTPATWQGWLAIALFMVLLFSAVNFLPGKTAQGAAAFALIAVFVTISWIKTDGGWRLGGDED</sequence>
<evidence type="ECO:0000313" key="3">
    <source>
        <dbReference type="Proteomes" id="UP000706039"/>
    </source>
</evidence>
<accession>A0ABS7PP46</accession>
<proteinExistence type="predicted"/>
<reference evidence="2 3" key="1">
    <citation type="submission" date="2021-08" db="EMBL/GenBank/DDBJ databases">
        <authorList>
            <person name="Tuo L."/>
        </authorList>
    </citation>
    <scope>NUCLEOTIDE SEQUENCE [LARGE SCALE GENOMIC DNA]</scope>
    <source>
        <strain evidence="2 3">JCM 31229</strain>
    </source>
</reference>
<name>A0ABS7PP46_9SPHN</name>
<keyword evidence="3" id="KW-1185">Reference proteome</keyword>
<protein>
    <recommendedName>
        <fullName evidence="4">DUF805 domain-containing protein</fullName>
    </recommendedName>
</protein>
<feature type="transmembrane region" description="Helical" evidence="1">
    <location>
        <begin position="60"/>
        <end position="76"/>
    </location>
</feature>
<evidence type="ECO:0008006" key="4">
    <source>
        <dbReference type="Google" id="ProtNLM"/>
    </source>
</evidence>
<evidence type="ECO:0000313" key="2">
    <source>
        <dbReference type="EMBL" id="MBY8822212.1"/>
    </source>
</evidence>
<keyword evidence="1" id="KW-1133">Transmembrane helix</keyword>
<dbReference type="RefSeq" id="WP_222989312.1">
    <property type="nucleotide sequence ID" value="NZ_JAINVV010000004.1"/>
</dbReference>
<dbReference type="EMBL" id="JAINVV010000004">
    <property type="protein sequence ID" value="MBY8822212.1"/>
    <property type="molecule type" value="Genomic_DNA"/>
</dbReference>
<evidence type="ECO:0000256" key="1">
    <source>
        <dbReference type="SAM" id="Phobius"/>
    </source>
</evidence>